<sequence>MRVGIFVCDCQGTLARDLDFDRLVEECSRLPGVVIVKRHSLLCQEEGVALFQKTVQELELDRVVVAGCSPRSSLVAPELRFKRALAEIGRDTTALEIANIREQCAWVHPGQKEQATGKALDLIAMAHARALYNRPRNPASYEIAGEALVIGGGPAGMQAALDYARNGIKVTLVEKESHLGGQMARLEMLYQNETWPSSCATSCIMPNIGKLVNLHPNITVLTRTWVKGVKKDGGNFLVTLWQEPQFIDPRRCVECGCCAAVCPVEVENDFDMGISRRKAAYKPHPMALPPGYTIDPASCTRCGACVEACPAQAINLRVAPQEKTLRVGSVVLATGFEELPIPAAKLGFLEEAWDSRIITSLKLERYGFQLQRLPFKPQSVTFVLCSGSREKTGEIDPRCEDGCSFPFQPLEGPKAYCSKICCFYTLKQILMLKRFHPKLEINLIYSHIRANGPAAEEFFRRVKNLPGVNLIRGRVTAVSRAAGEEVLEVHVEPWEGNAGSGSKLRTDLLVLATALGSRKDTPELAQLFGFRLDMWGLPAINQGPYGDTPGCRILRPTESTVQRLYVVGAVAQPNSISPSVAEASAAVARALPYHRQGKVEVLDYYAEIDPQKCSGCGFCAKVCPHGVIQRREDGTYYTSPAFCQGCGLCTTACPTGAIRITNFNEESVEKELAVAFKHVPPDEPRIVGFLCYWCAYSGADMAGVARLSYPVGTRIIRVRCGASVSPQHVLLAFNHGADGVIVGYCPQYNCHHHDGNVHAARRMAIWEKFLPLLGIDPRRFAFLELGAVAGKAWVGAVNDMYRRLKEMRSGEGR</sequence>
<evidence type="ECO:0000256" key="1">
    <source>
        <dbReference type="ARBA" id="ARBA00001974"/>
    </source>
</evidence>
<evidence type="ECO:0000259" key="9">
    <source>
        <dbReference type="PROSITE" id="PS51379"/>
    </source>
</evidence>
<dbReference type="SUPFAM" id="SSF54862">
    <property type="entry name" value="4Fe-4S ferredoxins"/>
    <property type="match status" value="1"/>
</dbReference>
<evidence type="ECO:0000256" key="6">
    <source>
        <dbReference type="ARBA" id="ARBA00023002"/>
    </source>
</evidence>
<dbReference type="AlphaFoldDB" id="A0A3D8P2G1"/>
<accession>A0A3D8P2G1</accession>
<name>A0A3D8P2G1_9THEO</name>
<comment type="cofactor">
    <cofactor evidence="1">
        <name>FAD</name>
        <dbReference type="ChEBI" id="CHEBI:57692"/>
    </cofactor>
</comment>
<dbReference type="InterPro" id="IPR017896">
    <property type="entry name" value="4Fe4S_Fe-S-bd"/>
</dbReference>
<evidence type="ECO:0000313" key="10">
    <source>
        <dbReference type="EMBL" id="RDV80513.1"/>
    </source>
</evidence>
<dbReference type="EMBL" id="QSLN01000034">
    <property type="protein sequence ID" value="RDV80513.1"/>
    <property type="molecule type" value="Genomic_DNA"/>
</dbReference>
<feature type="domain" description="4Fe-4S ferredoxin-type" evidence="9">
    <location>
        <begin position="290"/>
        <end position="319"/>
    </location>
</feature>
<protein>
    <submittedName>
        <fullName evidence="10">Hydrogenase iron-sulfur subunit</fullName>
    </submittedName>
</protein>
<keyword evidence="7" id="KW-0408">Iron</keyword>
<feature type="domain" description="4Fe-4S ferredoxin-type" evidence="9">
    <location>
        <begin position="604"/>
        <end position="633"/>
    </location>
</feature>
<gene>
    <name evidence="10" type="ORF">DXX99_10680</name>
</gene>
<dbReference type="Gene3D" id="3.30.70.20">
    <property type="match status" value="3"/>
</dbReference>
<proteinExistence type="inferred from homology"/>
<reference evidence="10 11" key="1">
    <citation type="submission" date="2018-08" db="EMBL/GenBank/DDBJ databases">
        <title>Form III RuBisCO-mediated autotrophy in Thermodesulfobium bacteria.</title>
        <authorList>
            <person name="Toshchakov S.V."/>
            <person name="Kublanov I.V."/>
            <person name="Frolov E."/>
            <person name="Bonch-Osmolovskaya E.A."/>
            <person name="Tourova T.P."/>
            <person name="Chernych N.A."/>
            <person name="Lebedinsky A.V."/>
        </authorList>
    </citation>
    <scope>NUCLEOTIDE SEQUENCE [LARGE SCALE GENOMIC DNA]</scope>
    <source>
        <strain evidence="10 11">SR</strain>
    </source>
</reference>
<dbReference type="GO" id="GO:0016491">
    <property type="term" value="F:oxidoreductase activity"/>
    <property type="evidence" value="ECO:0007669"/>
    <property type="project" value="UniProtKB-KW"/>
</dbReference>
<dbReference type="InterPro" id="IPR039650">
    <property type="entry name" value="HdrA-like"/>
</dbReference>
<dbReference type="GO" id="GO:0046872">
    <property type="term" value="F:metal ion binding"/>
    <property type="evidence" value="ECO:0007669"/>
    <property type="project" value="UniProtKB-KW"/>
</dbReference>
<dbReference type="InterPro" id="IPR036188">
    <property type="entry name" value="FAD/NAD-bd_sf"/>
</dbReference>
<keyword evidence="4" id="KW-0479">Metal-binding</keyword>
<comment type="caution">
    <text evidence="10">The sequence shown here is derived from an EMBL/GenBank/DDBJ whole genome shotgun (WGS) entry which is preliminary data.</text>
</comment>
<dbReference type="PANTHER" id="PTHR43498">
    <property type="entry name" value="FERREDOXIN:COB-COM HETERODISULFIDE REDUCTASE SUBUNIT A"/>
    <property type="match status" value="1"/>
</dbReference>
<dbReference type="PROSITE" id="PS00198">
    <property type="entry name" value="4FE4S_FER_1"/>
    <property type="match status" value="2"/>
</dbReference>
<evidence type="ECO:0000256" key="5">
    <source>
        <dbReference type="ARBA" id="ARBA00022827"/>
    </source>
</evidence>
<dbReference type="Pfam" id="PF12831">
    <property type="entry name" value="FAD_oxidored"/>
    <property type="match status" value="1"/>
</dbReference>
<evidence type="ECO:0000256" key="7">
    <source>
        <dbReference type="ARBA" id="ARBA00023004"/>
    </source>
</evidence>
<feature type="domain" description="4Fe-4S ferredoxin-type" evidence="9">
    <location>
        <begin position="243"/>
        <end position="273"/>
    </location>
</feature>
<dbReference type="Gene3D" id="3.40.50.720">
    <property type="entry name" value="NAD(P)-binding Rossmann-like Domain"/>
    <property type="match status" value="1"/>
</dbReference>
<dbReference type="InterPro" id="IPR017900">
    <property type="entry name" value="4Fe4S_Fe_S_CS"/>
</dbReference>
<dbReference type="Pfam" id="PF02662">
    <property type="entry name" value="FlpD"/>
    <property type="match status" value="1"/>
</dbReference>
<dbReference type="RefSeq" id="WP_115793461.1">
    <property type="nucleotide sequence ID" value="NZ_QSLN01000034.1"/>
</dbReference>
<keyword evidence="5" id="KW-0285">Flavoprotein</keyword>
<keyword evidence="8" id="KW-0411">Iron-sulfur</keyword>
<keyword evidence="6" id="KW-0560">Oxidoreductase</keyword>
<organism evidence="10 11">
    <name type="scientific">Ammonifex thiophilus</name>
    <dbReference type="NCBI Taxonomy" id="444093"/>
    <lineage>
        <taxon>Bacteria</taxon>
        <taxon>Bacillati</taxon>
        <taxon>Bacillota</taxon>
        <taxon>Clostridia</taxon>
        <taxon>Thermoanaerobacterales</taxon>
        <taxon>Thermoanaerobacteraceae</taxon>
        <taxon>Ammonifex</taxon>
    </lineage>
</organism>
<dbReference type="GO" id="GO:0051539">
    <property type="term" value="F:4 iron, 4 sulfur cluster binding"/>
    <property type="evidence" value="ECO:0007669"/>
    <property type="project" value="UniProtKB-KW"/>
</dbReference>
<dbReference type="OrthoDB" id="9758544at2"/>
<evidence type="ECO:0000256" key="8">
    <source>
        <dbReference type="ARBA" id="ARBA00023014"/>
    </source>
</evidence>
<feature type="domain" description="4Fe-4S ferredoxin-type" evidence="9">
    <location>
        <begin position="634"/>
        <end position="663"/>
    </location>
</feature>
<evidence type="ECO:0000313" key="11">
    <source>
        <dbReference type="Proteomes" id="UP000256329"/>
    </source>
</evidence>
<evidence type="ECO:0000256" key="2">
    <source>
        <dbReference type="ARBA" id="ARBA00006561"/>
    </source>
</evidence>
<dbReference type="Pfam" id="PF00037">
    <property type="entry name" value="Fer4"/>
    <property type="match status" value="1"/>
</dbReference>
<evidence type="ECO:0000256" key="3">
    <source>
        <dbReference type="ARBA" id="ARBA00022485"/>
    </source>
</evidence>
<dbReference type="PROSITE" id="PS51379">
    <property type="entry name" value="4FE4S_FER_2"/>
    <property type="match status" value="4"/>
</dbReference>
<evidence type="ECO:0000256" key="4">
    <source>
        <dbReference type="ARBA" id="ARBA00022723"/>
    </source>
</evidence>
<comment type="similarity">
    <text evidence="2">Belongs to the HdrA family.</text>
</comment>
<dbReference type="PANTHER" id="PTHR43498:SF1">
    <property type="entry name" value="COB--COM HETERODISULFIDE REDUCTASE IRON-SULFUR SUBUNIT A"/>
    <property type="match status" value="1"/>
</dbReference>
<dbReference type="InterPro" id="IPR003813">
    <property type="entry name" value="MvhD/FlpD"/>
</dbReference>
<keyword evidence="11" id="KW-1185">Reference proteome</keyword>
<dbReference type="Proteomes" id="UP000256329">
    <property type="component" value="Unassembled WGS sequence"/>
</dbReference>
<dbReference type="SUPFAM" id="SSF51905">
    <property type="entry name" value="FAD/NAD(P)-binding domain"/>
    <property type="match status" value="1"/>
</dbReference>
<keyword evidence="5" id="KW-0274">FAD</keyword>
<dbReference type="Pfam" id="PF12838">
    <property type="entry name" value="Fer4_7"/>
    <property type="match status" value="1"/>
</dbReference>
<keyword evidence="3" id="KW-0004">4Fe-4S</keyword>